<dbReference type="STRING" id="1628148.BI198_10210"/>
<dbReference type="CDD" id="cd02891">
    <property type="entry name" value="A2M_like"/>
    <property type="match status" value="1"/>
</dbReference>
<comment type="caution">
    <text evidence="6">The sequence shown here is derived from an EMBL/GenBank/DDBJ whole genome shotgun (WGS) entry which is preliminary data.</text>
</comment>
<evidence type="ECO:0000313" key="7">
    <source>
        <dbReference type="Proteomes" id="UP000242258"/>
    </source>
</evidence>
<sequence length="1975" mass="219278">MSGSSSFFSKLFGSVNWTAPPWCQQLKHSAQHQPGRFWSITVFILLMLTVAIVGGYYYAQLPKPIQVIANISAPEIGYYQDDVEQPSSLILHFEYESQPVPDAEEPPQAEPITPRSVDNLSRLSRIAPPISPPIVPLSTLSAAKLDLIGEVLSQGVTLSPNIAGKWLWQDDNTLSFTPEQAWPAGQQYKVSLDKAIFAPDINLKTTSYHFSSPELSVELDKLRFYQHPDQLKQRHIVGILYFSHPVQLSSIYPLLSLQMRADGADKSASTKALEYTLTSDKTGREVYIQSAALTLPEHEQYLTLTLAKGVKVQRGNTETALEISQQILVPDQNSFLKVLQPTVEIVTNPEQQPEQMLLLGFTDRIARAELTNKLKLYALPKHPKRRSGNWMTSEVNSKVLADAKAIEWQLMPTPESHAAQFSIKLDLPVQQNIFIQLPAGVESVAEFRLANEFRSVQQAPAYPKQAKIIGEGAVLSLSGQQTLQLLSRGLPGVKVKLHKLLPQQLNHYISQTNGDISQPYFDSYRFDQENITAVYEKTFSLTTPDAKADLKQANYLALPLKPYLDKSGMGLFIIELMAYDATQPNNYQETLDKRMVLVTDLGLLVKHNADSSQQVFVMSVATGKPVANAKVQLLGKNGVALYSQQTDSQGQVSFAKTNHFMRERQPVVYLVTQQREGITDSSFIPYQRYSRQLDYSKFNTAGDYYDPVDSTALNAYIFSDRGIYRPGEQVKLATIIRQADLSVAQASNLPLKIQIEGPRGNTFWQEKFSLSGRGLHSFSIDSDSSSDTGRYNVSVSLLDKKGAQQRYLGSASFQIEEFMPDRLKITNRFNQHASGWLSPADLSAQIQLDNLFGTPAQQRRVSARFELIPTSFDFTEYKDYKFVALNQEDKARERIKENLADQQTDANGQANFTLPLEQYSGGTYRLLFHAEGFDGGGGRSVQLMQTALVSPLPQLVGFKTDGDLSYLKKQQARIINFIAINNQLEQIALSGLKLKLIAKRPVSSLVQQRDGTYQYQSIEQREQVSETDFAIAKTGSQYALATDTPGDYELQLVDGQQQLLTKLSFSVIGAGNSQAMLEKNASLTVKLDKSDYKAGDWIELNITAPYTGTGLISIESDKVHAFSWFSASTTSSIQRIQLPKHLEGNAYINVSYVRALDSEELFISPLSYAVVPFNIDRSSRELQITLQAPEEVRPGKPFNLSYKTSTAADILIFGVDEGILQVADYQLPDPLAYYLKKRALQVRSMQILDLLLPEFNLLSRQLAGIGGDSESMKMMAGRAMMDKNLNPFARRQEQPGVFWLGILAADTKLKQAEITIPQSFSGNIKLMAVAVGDKTLGSNSQDLLVRGPFVLTPDVLTTAAPGDEFDVSVTVANGIKQSGQQAKVEVVLTLPDSLQLVGSAKQQLTIAEGSEASARFRVKALAQLGEASVRFSARYEKDSIVEQTDRDLSISIRPATDYQQHITAGFAKKGQVSLSPSTKWYPELAQLSVTASSNPLVLAESFSDYLAQYPHGCTEQIVSQVFPWIGLVQQPAYQNQLPALQQKFASLITKLAERQQHDGGFNFWPGQQNSADAPSVYTMHFLLAAREQGLAVPNYMLEQGLEYLTSLARLNGANVYQARLRANAIYLLTRNGQVTSNYLVALHERLEKQHKQAWQSDITAVYMAASYQLLQKQDVANSLISQYRLNKPSAFQQQAELDNRIAPSPFANAAFQSQLSLDAQYIYLLAEHFTDKAQQLDADTVLNLVQPMFDGHYNTISSAYAVLALSAYGQMQGGTYNDSLQFYQLIADTKQPVNLADNSSAMPQANLAVNADKVLIESAQPVFYALSEAGFAATLPSSATSNDLEVVRDYLDAAGNKVATAQQGDELTVRLRIRSTTKQWHTNIAVIDLLPAGFSVIRSSLPREQTHWRADYIDVREDRIVYYASFGPQSTELKYQVKVTAAGDFVVPAVYAESMYDRSVNAHSVASRFKVNAEQ</sequence>
<protein>
    <submittedName>
        <fullName evidence="6">Large extracellular alpha-helical protein</fullName>
    </submittedName>
</protein>
<dbReference type="OrthoDB" id="9767116at2"/>
<feature type="transmembrane region" description="Helical" evidence="3">
    <location>
        <begin position="37"/>
        <end position="59"/>
    </location>
</feature>
<dbReference type="InterPro" id="IPR041246">
    <property type="entry name" value="Bact_MG10"/>
</dbReference>
<dbReference type="InterPro" id="IPR008930">
    <property type="entry name" value="Terpenoid_cyclase/PrenylTrfase"/>
</dbReference>
<proteinExistence type="inferred from homology"/>
<dbReference type="Proteomes" id="UP000242258">
    <property type="component" value="Unassembled WGS sequence"/>
</dbReference>
<dbReference type="Pfam" id="PF17972">
    <property type="entry name" value="bMG5"/>
    <property type="match status" value="1"/>
</dbReference>
<dbReference type="PANTHER" id="PTHR40094:SF1">
    <property type="entry name" value="UBIQUITIN DOMAIN-CONTAINING PROTEIN"/>
    <property type="match status" value="1"/>
</dbReference>
<feature type="domain" description="Alpha-2-macroglobulin bait region" evidence="4">
    <location>
        <begin position="1083"/>
        <end position="1222"/>
    </location>
</feature>
<dbReference type="RefSeq" id="WP_070049464.1">
    <property type="nucleotide sequence ID" value="NZ_CBCSDO010000007.1"/>
</dbReference>
<dbReference type="InterPro" id="IPR021868">
    <property type="entry name" value="Alpha_2_Macroglob_MG3"/>
</dbReference>
<dbReference type="InterPro" id="IPR051802">
    <property type="entry name" value="YfhM-like"/>
</dbReference>
<dbReference type="Pfam" id="PF00207">
    <property type="entry name" value="A2M"/>
    <property type="match status" value="1"/>
</dbReference>
<dbReference type="Pfam" id="PF17973">
    <property type="entry name" value="bMG10"/>
    <property type="match status" value="1"/>
</dbReference>
<dbReference type="SMART" id="SM01360">
    <property type="entry name" value="A2M"/>
    <property type="match status" value="1"/>
</dbReference>
<dbReference type="PANTHER" id="PTHR40094">
    <property type="entry name" value="ALPHA-2-MACROGLOBULIN HOMOLOG"/>
    <property type="match status" value="1"/>
</dbReference>
<evidence type="ECO:0000313" key="6">
    <source>
        <dbReference type="EMBL" id="OEY69895.1"/>
    </source>
</evidence>
<dbReference type="EMBL" id="MKEK01000001">
    <property type="protein sequence ID" value="OEY69895.1"/>
    <property type="molecule type" value="Genomic_DNA"/>
</dbReference>
<dbReference type="Pfam" id="PF11974">
    <property type="entry name" value="bMG3"/>
    <property type="match status" value="1"/>
</dbReference>
<dbReference type="InterPro" id="IPR041203">
    <property type="entry name" value="Bact_A2M_MG5"/>
</dbReference>
<keyword evidence="3" id="KW-1133">Transmembrane helix</keyword>
<dbReference type="SUPFAM" id="SSF48239">
    <property type="entry name" value="Terpenoid cyclases/Protein prenyltransferases"/>
    <property type="match status" value="1"/>
</dbReference>
<reference evidence="7" key="1">
    <citation type="submission" date="2016-09" db="EMBL/GenBank/DDBJ databases">
        <authorList>
            <person name="Wan X."/>
            <person name="Hou S."/>
        </authorList>
    </citation>
    <scope>NUCLEOTIDE SEQUENCE [LARGE SCALE GENOMIC DNA]</scope>
    <source>
        <strain evidence="7">KH87</strain>
    </source>
</reference>
<feature type="domain" description="Alpha-2-macroglobulin" evidence="5">
    <location>
        <begin position="1297"/>
        <end position="1388"/>
    </location>
</feature>
<evidence type="ECO:0000256" key="2">
    <source>
        <dbReference type="ARBA" id="ARBA00022729"/>
    </source>
</evidence>
<dbReference type="InterPro" id="IPR001599">
    <property type="entry name" value="Macroglobln_a2"/>
</dbReference>
<comment type="similarity">
    <text evidence="1">Belongs to the protease inhibitor I39 (alpha-2-macroglobulin) family. Bacterial alpha-2-macroglobulin subfamily.</text>
</comment>
<dbReference type="InterPro" id="IPR041462">
    <property type="entry name" value="Bact_A2M_MG6"/>
</dbReference>
<keyword evidence="2" id="KW-0732">Signal</keyword>
<dbReference type="Pfam" id="PF01835">
    <property type="entry name" value="MG2"/>
    <property type="match status" value="1"/>
</dbReference>
<gene>
    <name evidence="6" type="ORF">BI198_10210</name>
</gene>
<evidence type="ECO:0000256" key="1">
    <source>
        <dbReference type="ARBA" id="ARBA00010556"/>
    </source>
</evidence>
<dbReference type="Gene3D" id="2.60.40.3710">
    <property type="match status" value="1"/>
</dbReference>
<evidence type="ECO:0000259" key="5">
    <source>
        <dbReference type="SMART" id="SM01360"/>
    </source>
</evidence>
<evidence type="ECO:0000256" key="3">
    <source>
        <dbReference type="SAM" id="Phobius"/>
    </source>
</evidence>
<dbReference type="Gene3D" id="1.50.10.20">
    <property type="match status" value="1"/>
</dbReference>
<keyword evidence="3" id="KW-0812">Transmembrane</keyword>
<dbReference type="Pfam" id="PF07703">
    <property type="entry name" value="A2M_BRD"/>
    <property type="match status" value="1"/>
</dbReference>
<evidence type="ECO:0000259" key="4">
    <source>
        <dbReference type="SMART" id="SM01359"/>
    </source>
</evidence>
<dbReference type="InterPro" id="IPR011625">
    <property type="entry name" value="A2M_N_BRD"/>
</dbReference>
<name>A0A1E7Q6T6_9GAMM</name>
<accession>A0A1E7Q6T6</accession>
<keyword evidence="3" id="KW-0472">Membrane</keyword>
<dbReference type="Gene3D" id="2.60.40.1930">
    <property type="match status" value="1"/>
</dbReference>
<organism evidence="6 7">
    <name type="scientific">Rheinheimera salexigens</name>
    <dbReference type="NCBI Taxonomy" id="1628148"/>
    <lineage>
        <taxon>Bacteria</taxon>
        <taxon>Pseudomonadati</taxon>
        <taxon>Pseudomonadota</taxon>
        <taxon>Gammaproteobacteria</taxon>
        <taxon>Chromatiales</taxon>
        <taxon>Chromatiaceae</taxon>
        <taxon>Rheinheimera</taxon>
    </lineage>
</organism>
<dbReference type="InterPro" id="IPR002890">
    <property type="entry name" value="MG2"/>
</dbReference>
<dbReference type="Pfam" id="PF17962">
    <property type="entry name" value="bMG6"/>
    <property type="match status" value="1"/>
</dbReference>
<keyword evidence="7" id="KW-1185">Reference proteome</keyword>
<dbReference type="SMART" id="SM01359">
    <property type="entry name" value="A2M_N_2"/>
    <property type="match status" value="1"/>
</dbReference>
<dbReference type="GO" id="GO:0004866">
    <property type="term" value="F:endopeptidase inhibitor activity"/>
    <property type="evidence" value="ECO:0007669"/>
    <property type="project" value="InterPro"/>
</dbReference>